<organism evidence="2 3">
    <name type="scientific">Araneus ventricosus</name>
    <name type="common">Orbweaver spider</name>
    <name type="synonym">Epeira ventricosa</name>
    <dbReference type="NCBI Taxonomy" id="182803"/>
    <lineage>
        <taxon>Eukaryota</taxon>
        <taxon>Metazoa</taxon>
        <taxon>Ecdysozoa</taxon>
        <taxon>Arthropoda</taxon>
        <taxon>Chelicerata</taxon>
        <taxon>Arachnida</taxon>
        <taxon>Araneae</taxon>
        <taxon>Araneomorphae</taxon>
        <taxon>Entelegynae</taxon>
        <taxon>Araneoidea</taxon>
        <taxon>Araneidae</taxon>
        <taxon>Araneus</taxon>
    </lineage>
</organism>
<gene>
    <name evidence="2" type="ORF">AVEN_75816_1</name>
</gene>
<proteinExistence type="predicted"/>
<accession>A0A4Y2UME2</accession>
<dbReference type="EMBL" id="BGPR01037187">
    <property type="protein sequence ID" value="GBO12730.1"/>
    <property type="molecule type" value="Genomic_DNA"/>
</dbReference>
<evidence type="ECO:0000256" key="1">
    <source>
        <dbReference type="SAM" id="MobiDB-lite"/>
    </source>
</evidence>
<feature type="region of interest" description="Disordered" evidence="1">
    <location>
        <begin position="132"/>
        <end position="162"/>
    </location>
</feature>
<dbReference type="InterPro" id="IPR001888">
    <property type="entry name" value="Transposase_1"/>
</dbReference>
<keyword evidence="3" id="KW-1185">Reference proteome</keyword>
<dbReference type="AlphaFoldDB" id="A0A4Y2UME2"/>
<dbReference type="InterPro" id="IPR052709">
    <property type="entry name" value="Transposase-MT_Hybrid"/>
</dbReference>
<dbReference type="PANTHER" id="PTHR46060">
    <property type="entry name" value="MARINER MOS1 TRANSPOSASE-LIKE PROTEIN"/>
    <property type="match status" value="1"/>
</dbReference>
<protein>
    <recommendedName>
        <fullName evidence="4">Mariner Mos1 transposase</fullName>
    </recommendedName>
</protein>
<sequence length="162" mass="18458">MESKNITKEGKISLGQKPRESDVGGFFYYDSVIHYEFIPEGQTVNKELYLEILKGLRDAIRPKRPKKWATNGWFLLLSRALIVEKYLARHSVTTPEHPPYSPDLAPADFYLFPGLKMKLKGHRYVDSEKVIENATKQQKDPSKMDSRSVSNSYTNAGGSVCM</sequence>
<comment type="caution">
    <text evidence="2">The sequence shown here is derived from an EMBL/GenBank/DDBJ whole genome shotgun (WGS) entry which is preliminary data.</text>
</comment>
<evidence type="ECO:0000313" key="3">
    <source>
        <dbReference type="Proteomes" id="UP000499080"/>
    </source>
</evidence>
<dbReference type="InterPro" id="IPR036397">
    <property type="entry name" value="RNaseH_sf"/>
</dbReference>
<dbReference type="GO" id="GO:0003676">
    <property type="term" value="F:nucleic acid binding"/>
    <property type="evidence" value="ECO:0007669"/>
    <property type="project" value="InterPro"/>
</dbReference>
<dbReference type="Gene3D" id="3.30.420.10">
    <property type="entry name" value="Ribonuclease H-like superfamily/Ribonuclease H"/>
    <property type="match status" value="1"/>
</dbReference>
<name>A0A4Y2UME2_ARAVE</name>
<dbReference type="PANTHER" id="PTHR46060:SF1">
    <property type="entry name" value="MARINER MOS1 TRANSPOSASE-LIKE PROTEIN"/>
    <property type="match status" value="1"/>
</dbReference>
<evidence type="ECO:0008006" key="4">
    <source>
        <dbReference type="Google" id="ProtNLM"/>
    </source>
</evidence>
<evidence type="ECO:0000313" key="2">
    <source>
        <dbReference type="EMBL" id="GBO12730.1"/>
    </source>
</evidence>
<feature type="compositionally biased region" description="Polar residues" evidence="1">
    <location>
        <begin position="147"/>
        <end position="162"/>
    </location>
</feature>
<dbReference type="Pfam" id="PF01359">
    <property type="entry name" value="Transposase_1"/>
    <property type="match status" value="1"/>
</dbReference>
<dbReference type="Proteomes" id="UP000499080">
    <property type="component" value="Unassembled WGS sequence"/>
</dbReference>
<reference evidence="2 3" key="1">
    <citation type="journal article" date="2019" name="Sci. Rep.">
        <title>Orb-weaving spider Araneus ventricosus genome elucidates the spidroin gene catalogue.</title>
        <authorList>
            <person name="Kono N."/>
            <person name="Nakamura H."/>
            <person name="Ohtoshi R."/>
            <person name="Moran D.A.P."/>
            <person name="Shinohara A."/>
            <person name="Yoshida Y."/>
            <person name="Fujiwara M."/>
            <person name="Mori M."/>
            <person name="Tomita M."/>
            <person name="Arakawa K."/>
        </authorList>
    </citation>
    <scope>NUCLEOTIDE SEQUENCE [LARGE SCALE GENOMIC DNA]</scope>
</reference>
<feature type="compositionally biased region" description="Basic and acidic residues" evidence="1">
    <location>
        <begin position="132"/>
        <end position="146"/>
    </location>
</feature>